<dbReference type="EMBL" id="JBBBZM010000153">
    <property type="protein sequence ID" value="KAL0632745.1"/>
    <property type="molecule type" value="Genomic_DNA"/>
</dbReference>
<dbReference type="PANTHER" id="PTHR48022:SF70">
    <property type="entry name" value="MONOSACCHARIDE TRANSPORTER, PUTATIVE (AFU_ORTHOLOGUE AFUA_5G14540)-RELATED"/>
    <property type="match status" value="1"/>
</dbReference>
<evidence type="ECO:0000256" key="6">
    <source>
        <dbReference type="ARBA" id="ARBA00023136"/>
    </source>
</evidence>
<comment type="caution">
    <text evidence="11">The sequence shown here is derived from an EMBL/GenBank/DDBJ whole genome shotgun (WGS) entry which is preliminary data.</text>
</comment>
<feature type="transmembrane region" description="Helical" evidence="9">
    <location>
        <begin position="110"/>
        <end position="128"/>
    </location>
</feature>
<feature type="transmembrane region" description="Helical" evidence="9">
    <location>
        <begin position="82"/>
        <end position="103"/>
    </location>
</feature>
<feature type="transmembrane region" description="Helical" evidence="9">
    <location>
        <begin position="38"/>
        <end position="62"/>
    </location>
</feature>
<feature type="transmembrane region" description="Helical" evidence="9">
    <location>
        <begin position="199"/>
        <end position="222"/>
    </location>
</feature>
<feature type="domain" description="Major facilitator superfamily (MFS) profile" evidence="10">
    <location>
        <begin position="41"/>
        <end position="481"/>
    </location>
</feature>
<dbReference type="PANTHER" id="PTHR48022">
    <property type="entry name" value="PLASTIDIC GLUCOSE TRANSPORTER 4"/>
    <property type="match status" value="1"/>
</dbReference>
<feature type="transmembrane region" description="Helical" evidence="9">
    <location>
        <begin position="336"/>
        <end position="354"/>
    </location>
</feature>
<keyword evidence="4 9" id="KW-0812">Transmembrane</keyword>
<reference evidence="11 12" key="1">
    <citation type="submission" date="2024-02" db="EMBL/GenBank/DDBJ databases">
        <title>Discinaceae phylogenomics.</title>
        <authorList>
            <person name="Dirks A.C."/>
            <person name="James T.Y."/>
        </authorList>
    </citation>
    <scope>NUCLEOTIDE SEQUENCE [LARGE SCALE GENOMIC DNA]</scope>
    <source>
        <strain evidence="11 12">ACD0624</strain>
    </source>
</reference>
<evidence type="ECO:0000259" key="10">
    <source>
        <dbReference type="PROSITE" id="PS50850"/>
    </source>
</evidence>
<dbReference type="InterPro" id="IPR005829">
    <property type="entry name" value="Sugar_transporter_CS"/>
</dbReference>
<evidence type="ECO:0000256" key="9">
    <source>
        <dbReference type="SAM" id="Phobius"/>
    </source>
</evidence>
<comment type="subcellular location">
    <subcellularLocation>
        <location evidence="1">Membrane</location>
        <topology evidence="1">Multi-pass membrane protein</topology>
    </subcellularLocation>
</comment>
<dbReference type="PROSITE" id="PS00216">
    <property type="entry name" value="SUGAR_TRANSPORT_1"/>
    <property type="match status" value="2"/>
</dbReference>
<feature type="transmembrane region" description="Helical" evidence="9">
    <location>
        <begin position="430"/>
        <end position="450"/>
    </location>
</feature>
<gene>
    <name evidence="11" type="ORF">Q9L58_008376</name>
</gene>
<evidence type="ECO:0000313" key="11">
    <source>
        <dbReference type="EMBL" id="KAL0632745.1"/>
    </source>
</evidence>
<dbReference type="InterPro" id="IPR050360">
    <property type="entry name" value="MFS_Sugar_Transporters"/>
</dbReference>
<dbReference type="Gene3D" id="1.20.1250.20">
    <property type="entry name" value="MFS general substrate transporter like domains"/>
    <property type="match status" value="1"/>
</dbReference>
<evidence type="ECO:0000256" key="7">
    <source>
        <dbReference type="RuleBase" id="RU003346"/>
    </source>
</evidence>
<name>A0ABR3G9X4_9PEZI</name>
<evidence type="ECO:0000313" key="12">
    <source>
        <dbReference type="Proteomes" id="UP001447188"/>
    </source>
</evidence>
<protein>
    <recommendedName>
        <fullName evidence="10">Major facilitator superfamily (MFS) profile domain-containing protein</fullName>
    </recommendedName>
</protein>
<evidence type="ECO:0000256" key="8">
    <source>
        <dbReference type="SAM" id="MobiDB-lite"/>
    </source>
</evidence>
<keyword evidence="6 9" id="KW-0472">Membrane</keyword>
<feature type="transmembrane region" description="Helical" evidence="9">
    <location>
        <begin position="140"/>
        <end position="158"/>
    </location>
</feature>
<feature type="transmembrane region" description="Helical" evidence="9">
    <location>
        <begin position="361"/>
        <end position="383"/>
    </location>
</feature>
<keyword evidence="12" id="KW-1185">Reference proteome</keyword>
<evidence type="ECO:0000256" key="5">
    <source>
        <dbReference type="ARBA" id="ARBA00022989"/>
    </source>
</evidence>
<dbReference type="Pfam" id="PF00083">
    <property type="entry name" value="Sugar_tr"/>
    <property type="match status" value="1"/>
</dbReference>
<keyword evidence="5 9" id="KW-1133">Transmembrane helix</keyword>
<evidence type="ECO:0000256" key="2">
    <source>
        <dbReference type="ARBA" id="ARBA00010992"/>
    </source>
</evidence>
<evidence type="ECO:0000256" key="1">
    <source>
        <dbReference type="ARBA" id="ARBA00004141"/>
    </source>
</evidence>
<dbReference type="InterPro" id="IPR020846">
    <property type="entry name" value="MFS_dom"/>
</dbReference>
<dbReference type="InterPro" id="IPR036259">
    <property type="entry name" value="MFS_trans_sf"/>
</dbReference>
<feature type="transmembrane region" description="Helical" evidence="9">
    <location>
        <begin position="389"/>
        <end position="409"/>
    </location>
</feature>
<dbReference type="PRINTS" id="PR00171">
    <property type="entry name" value="SUGRTRNSPORT"/>
</dbReference>
<dbReference type="InterPro" id="IPR003663">
    <property type="entry name" value="Sugar/inositol_transpt"/>
</dbReference>
<dbReference type="InterPro" id="IPR005828">
    <property type="entry name" value="MFS_sugar_transport-like"/>
</dbReference>
<feature type="compositionally biased region" description="Basic and acidic residues" evidence="8">
    <location>
        <begin position="1"/>
        <end position="14"/>
    </location>
</feature>
<feature type="transmembrane region" description="Helical" evidence="9">
    <location>
        <begin position="170"/>
        <end position="187"/>
    </location>
</feature>
<feature type="region of interest" description="Disordered" evidence="8">
    <location>
        <begin position="1"/>
        <end position="20"/>
    </location>
</feature>
<evidence type="ECO:0000256" key="4">
    <source>
        <dbReference type="ARBA" id="ARBA00022692"/>
    </source>
</evidence>
<dbReference type="NCBIfam" id="TIGR00879">
    <property type="entry name" value="SP"/>
    <property type="match status" value="1"/>
</dbReference>
<accession>A0ABR3G9X4</accession>
<dbReference type="SUPFAM" id="SSF103473">
    <property type="entry name" value="MFS general substrate transporter"/>
    <property type="match status" value="1"/>
</dbReference>
<organism evidence="11 12">
    <name type="scientific">Discina gigas</name>
    <dbReference type="NCBI Taxonomy" id="1032678"/>
    <lineage>
        <taxon>Eukaryota</taxon>
        <taxon>Fungi</taxon>
        <taxon>Dikarya</taxon>
        <taxon>Ascomycota</taxon>
        <taxon>Pezizomycotina</taxon>
        <taxon>Pezizomycetes</taxon>
        <taxon>Pezizales</taxon>
        <taxon>Discinaceae</taxon>
        <taxon>Discina</taxon>
    </lineage>
</organism>
<sequence length="513" mass="56617">MDTKGEPKSSEFEHTSPYPDAYPKPAGQGLWSRNSLKLYFCLFVGYLVSAMTGYDGSLMGAINDMEQYQTSFGMNGKGSATGLVFVIYNLGSIAAFPFIGWLADGYGRRWAIFIGCVIVCIGTAIQTPANTVGQFQVGRFVLGFGVAIAGGAAPAYVVEISHPAHRGTQAGLYNACWYLGSIVSSWSCVGSNRHLHSSLAWRVPTALQAALPGIIALLVLLLPESPRWLIAQGRNEEAMAILVKYHGEDDRKSPVVQTEYLEMQQQISSESGSSDKVWWDYRDLVNTRAARYRLGLVVCMAFFGQWSGNNVVSYYMPTMFAQTGIQSSDTRLVLNGIYPILCMFAAIWGAMLLDRLGRRKMLIWATAACAVCFAVITTGTATSTDNMNAAYAVIAFIYLFGAVFSWAYTPLQTLYSVEVLETKTRAKGTGLGYLFVNIAMCVNTFAAPIAMERIGWRYYLVFVGWNCIETFVIWKWFVETAGHTLEQLAEIFESPDPVKRSLEKRTGKEDQDA</sequence>
<proteinExistence type="inferred from homology"/>
<dbReference type="PROSITE" id="PS50850">
    <property type="entry name" value="MFS"/>
    <property type="match status" value="1"/>
</dbReference>
<feature type="transmembrane region" description="Helical" evidence="9">
    <location>
        <begin position="456"/>
        <end position="478"/>
    </location>
</feature>
<feature type="transmembrane region" description="Helical" evidence="9">
    <location>
        <begin position="294"/>
        <end position="316"/>
    </location>
</feature>
<evidence type="ECO:0000256" key="3">
    <source>
        <dbReference type="ARBA" id="ARBA00022448"/>
    </source>
</evidence>
<comment type="similarity">
    <text evidence="2 7">Belongs to the major facilitator superfamily. Sugar transporter (TC 2.A.1.1) family.</text>
</comment>
<keyword evidence="3 7" id="KW-0813">Transport</keyword>
<dbReference type="Proteomes" id="UP001447188">
    <property type="component" value="Unassembled WGS sequence"/>
</dbReference>